<gene>
    <name evidence="2" type="ORF">HJC23_001695</name>
</gene>
<dbReference type="Gene3D" id="3.90.1200.10">
    <property type="match status" value="1"/>
</dbReference>
<dbReference type="AlphaFoldDB" id="A0ABD3QK83"/>
<dbReference type="Pfam" id="PF01636">
    <property type="entry name" value="APH"/>
    <property type="match status" value="1"/>
</dbReference>
<dbReference type="SUPFAM" id="SSF56112">
    <property type="entry name" value="Protein kinase-like (PK-like)"/>
    <property type="match status" value="1"/>
</dbReference>
<accession>A0ABD3QK83</accession>
<feature type="domain" description="Aminoglycoside phosphotransferase" evidence="1">
    <location>
        <begin position="63"/>
        <end position="306"/>
    </location>
</feature>
<sequence length="386" mass="43599">MVADNTSADTSNPSFDEIDIDKRVKQQLVIDTIMKHVASSSSSHKILLQINEAMANGSHLSFKILSGGYTNYSYQVTVKDHPDLCLFAKLSFEYALWNPDKSSHYSLKRTDNEWMIMEAISKLASDCVVKPLGCWDVHQDGQHMKLLVTEWSNADEQFCNQFIDGAVDLRIAPKLAETLAKLHTIKEFDPNFNVNVKPCMENVLEQMRVFVREACTTEDPKNRTERYCVEVGANTLGKVVDGIISNYHQRDCLIHSDSHVFNILVEPKPSVEELESFGPNGSMVLCDWEMAMAGPMGRDVGLALAFPIACYISHALNGLVVESIFEYITMLVQCYLNKMEQAGMGRKEQAALYRNIIGWSGWFQFLGLHILRVQDNFPVQNQEAKE</sequence>
<keyword evidence="3" id="KW-1185">Reference proteome</keyword>
<dbReference type="InterPro" id="IPR002575">
    <property type="entry name" value="Aminoglycoside_PTrfase"/>
</dbReference>
<dbReference type="InterPro" id="IPR011009">
    <property type="entry name" value="Kinase-like_dom_sf"/>
</dbReference>
<organism evidence="2 3">
    <name type="scientific">Cyclotella cryptica</name>
    <dbReference type="NCBI Taxonomy" id="29204"/>
    <lineage>
        <taxon>Eukaryota</taxon>
        <taxon>Sar</taxon>
        <taxon>Stramenopiles</taxon>
        <taxon>Ochrophyta</taxon>
        <taxon>Bacillariophyta</taxon>
        <taxon>Coscinodiscophyceae</taxon>
        <taxon>Thalassiosirophycidae</taxon>
        <taxon>Stephanodiscales</taxon>
        <taxon>Stephanodiscaceae</taxon>
        <taxon>Cyclotella</taxon>
    </lineage>
</organism>
<reference evidence="2 3" key="1">
    <citation type="journal article" date="2020" name="G3 (Bethesda)">
        <title>Improved Reference Genome for Cyclotella cryptica CCMP332, a Model for Cell Wall Morphogenesis, Salinity Adaptation, and Lipid Production in Diatoms (Bacillariophyta).</title>
        <authorList>
            <person name="Roberts W.R."/>
            <person name="Downey K.M."/>
            <person name="Ruck E.C."/>
            <person name="Traller J.C."/>
            <person name="Alverson A.J."/>
        </authorList>
    </citation>
    <scope>NUCLEOTIDE SEQUENCE [LARGE SCALE GENOMIC DNA]</scope>
    <source>
        <strain evidence="2 3">CCMP332</strain>
    </source>
</reference>
<evidence type="ECO:0000259" key="1">
    <source>
        <dbReference type="Pfam" id="PF01636"/>
    </source>
</evidence>
<comment type="caution">
    <text evidence="2">The sequence shown here is derived from an EMBL/GenBank/DDBJ whole genome shotgun (WGS) entry which is preliminary data.</text>
</comment>
<protein>
    <recommendedName>
        <fullName evidence="1">Aminoglycoside phosphotransferase domain-containing protein</fullName>
    </recommendedName>
</protein>
<evidence type="ECO:0000313" key="2">
    <source>
        <dbReference type="EMBL" id="KAL3800858.1"/>
    </source>
</evidence>
<evidence type="ECO:0000313" key="3">
    <source>
        <dbReference type="Proteomes" id="UP001516023"/>
    </source>
</evidence>
<dbReference type="Proteomes" id="UP001516023">
    <property type="component" value="Unassembled WGS sequence"/>
</dbReference>
<name>A0ABD3QK83_9STRA</name>
<proteinExistence type="predicted"/>
<dbReference type="EMBL" id="JABMIG020000030">
    <property type="protein sequence ID" value="KAL3800858.1"/>
    <property type="molecule type" value="Genomic_DNA"/>
</dbReference>